<dbReference type="STRING" id="1072685.IX83_07655"/>
<accession>A0A077DEM4</accession>
<dbReference type="KEGG" id="bpsi:IX83_07655"/>
<reference evidence="3 4" key="1">
    <citation type="journal article" date="2014" name="BMC Genomics">
        <title>A genomic perspective on a new bacterial genus and species from the Alcaligenaceae family, Basilea psittacipulmonis.</title>
        <authorList>
            <person name="Whiteson K.L."/>
            <person name="Hernandez D."/>
            <person name="Lazarevic V."/>
            <person name="Gaia N."/>
            <person name="Farinelli L."/>
            <person name="Francois P."/>
            <person name="Pilo P."/>
            <person name="Frey J."/>
            <person name="Schrenzel J."/>
        </authorList>
    </citation>
    <scope>NUCLEOTIDE SEQUENCE [LARGE SCALE GENOMIC DNA]</scope>
    <source>
        <strain evidence="3 4">DSM 24701</strain>
    </source>
</reference>
<sequence length="330" mass="37300">MMNQDLNELQVLWLKEMGVTALWGTPLKATHLNPKDKTTSDSSLETVSQQTTASESLSTTHTEAMMVERDAQQTLSELVAASKLGELTSPDSSTRTIISNKNRASLNANDVMESANQRASVSPVLEKRVYLVDELAPNFLEFKSRTLAELEEKIQLHQLQGNTFMFGQGHPSADLMIVDICPSPPDVANKKMFTGQIQKVFCQISGILDWEMSRNLFATHILKCRDSDHGELVSFLKEYANDILMAQIDIVRPRCVLVWGTALKYMLGRSYDVSMLRQTEFWVKFDEQYTVPFVFSFHPFMLSKDVSLRPLVWQDYCKATSLAFAGTHKE</sequence>
<feature type="region of interest" description="Disordered" evidence="1">
    <location>
        <begin position="29"/>
        <end position="58"/>
    </location>
</feature>
<evidence type="ECO:0000313" key="3">
    <source>
        <dbReference type="EMBL" id="AIL33184.1"/>
    </source>
</evidence>
<name>A0A077DEM4_9BURK</name>
<dbReference type="EMBL" id="CP009238">
    <property type="protein sequence ID" value="AIL33184.1"/>
    <property type="molecule type" value="Genomic_DNA"/>
</dbReference>
<dbReference type="eggNOG" id="COG1573">
    <property type="taxonomic scope" value="Bacteria"/>
</dbReference>
<evidence type="ECO:0000256" key="1">
    <source>
        <dbReference type="SAM" id="MobiDB-lite"/>
    </source>
</evidence>
<evidence type="ECO:0000313" key="4">
    <source>
        <dbReference type="Proteomes" id="UP000028945"/>
    </source>
</evidence>
<dbReference type="HOGENOM" id="CLU_841067_0_0_4"/>
<organism evidence="3 4">
    <name type="scientific">Basilea psittacipulmonis DSM 24701</name>
    <dbReference type="NCBI Taxonomy" id="1072685"/>
    <lineage>
        <taxon>Bacteria</taxon>
        <taxon>Pseudomonadati</taxon>
        <taxon>Pseudomonadota</taxon>
        <taxon>Betaproteobacteria</taxon>
        <taxon>Burkholderiales</taxon>
        <taxon>Alcaligenaceae</taxon>
        <taxon>Basilea</taxon>
    </lineage>
</organism>
<feature type="domain" description="Uracil-DNA glycosylase-like" evidence="2">
    <location>
        <begin position="166"/>
        <end position="304"/>
    </location>
</feature>
<dbReference type="InterPro" id="IPR005122">
    <property type="entry name" value="Uracil-DNA_glycosylase-like"/>
</dbReference>
<dbReference type="Gene3D" id="3.40.470.10">
    <property type="entry name" value="Uracil-DNA glycosylase-like domain"/>
    <property type="match status" value="1"/>
</dbReference>
<dbReference type="SUPFAM" id="SSF52141">
    <property type="entry name" value="Uracil-DNA glycosylase-like"/>
    <property type="match status" value="1"/>
</dbReference>
<dbReference type="RefSeq" id="WP_038500882.1">
    <property type="nucleotide sequence ID" value="NZ_AFWK01000096.1"/>
</dbReference>
<gene>
    <name evidence="3" type="ORF">IX83_07655</name>
</gene>
<protein>
    <recommendedName>
        <fullName evidence="2">Uracil-DNA glycosylase-like domain-containing protein</fullName>
    </recommendedName>
</protein>
<feature type="compositionally biased region" description="Polar residues" evidence="1">
    <location>
        <begin position="40"/>
        <end position="58"/>
    </location>
</feature>
<dbReference type="OrthoDB" id="5290748at2"/>
<proteinExistence type="predicted"/>
<dbReference type="InterPro" id="IPR036895">
    <property type="entry name" value="Uracil-DNA_glycosylase-like_sf"/>
</dbReference>
<keyword evidence="4" id="KW-1185">Reference proteome</keyword>
<dbReference type="AlphaFoldDB" id="A0A077DEM4"/>
<dbReference type="Pfam" id="PF03167">
    <property type="entry name" value="UDG"/>
    <property type="match status" value="1"/>
</dbReference>
<evidence type="ECO:0000259" key="2">
    <source>
        <dbReference type="Pfam" id="PF03167"/>
    </source>
</evidence>
<dbReference type="Proteomes" id="UP000028945">
    <property type="component" value="Chromosome"/>
</dbReference>